<feature type="region of interest" description="Disordered" evidence="1">
    <location>
        <begin position="90"/>
        <end position="132"/>
    </location>
</feature>
<reference evidence="3 4" key="1">
    <citation type="journal article" date="2016" name="J. Microbiol.">
        <title>Dankookia rubra gen. nov., sp. nov., an alphaproteobacterium isolated from sediment of a shallow stream.</title>
        <authorList>
            <person name="Kim W.H."/>
            <person name="Kim D.H."/>
            <person name="Kang K."/>
            <person name="Ahn T.Y."/>
        </authorList>
    </citation>
    <scope>NUCLEOTIDE SEQUENCE [LARGE SCALE GENOMIC DNA]</scope>
    <source>
        <strain evidence="3 4">JCM30602</strain>
    </source>
</reference>
<feature type="chain" id="PRO_5020240140" description="DUF3035 domain-containing protein" evidence="2">
    <location>
        <begin position="21"/>
        <end position="132"/>
    </location>
</feature>
<proteinExistence type="predicted"/>
<gene>
    <name evidence="3" type="ORF">E2C06_05265</name>
</gene>
<dbReference type="OrthoDB" id="7282615at2"/>
<evidence type="ECO:0000313" key="4">
    <source>
        <dbReference type="Proteomes" id="UP000295096"/>
    </source>
</evidence>
<dbReference type="Proteomes" id="UP000295096">
    <property type="component" value="Unassembled WGS sequence"/>
</dbReference>
<dbReference type="PROSITE" id="PS51257">
    <property type="entry name" value="PROKAR_LIPOPROTEIN"/>
    <property type="match status" value="1"/>
</dbReference>
<dbReference type="RefSeq" id="WP_133287530.1">
    <property type="nucleotide sequence ID" value="NZ_SMSJ01000004.1"/>
</dbReference>
<evidence type="ECO:0008006" key="5">
    <source>
        <dbReference type="Google" id="ProtNLM"/>
    </source>
</evidence>
<comment type="caution">
    <text evidence="3">The sequence shown here is derived from an EMBL/GenBank/DDBJ whole genome shotgun (WGS) entry which is preliminary data.</text>
</comment>
<evidence type="ECO:0000313" key="3">
    <source>
        <dbReference type="EMBL" id="TDH63736.1"/>
    </source>
</evidence>
<keyword evidence="4" id="KW-1185">Reference proteome</keyword>
<feature type="signal peptide" evidence="2">
    <location>
        <begin position="1"/>
        <end position="20"/>
    </location>
</feature>
<sequence>MTITRLAGAAAMAASLGLLAACQSQTPAYTPQPGASAAAPVVPGTARIMGGSSNADIQRVQQGSGAQAPIVPGTGRIMGGISNAEVQRTMPAGTGVEAPIKPGTGRIMGGISNTEVQRAGGGAPPPGGPAPR</sequence>
<protein>
    <recommendedName>
        <fullName evidence="5">DUF3035 domain-containing protein</fullName>
    </recommendedName>
</protein>
<feature type="compositionally biased region" description="Pro residues" evidence="1">
    <location>
        <begin position="123"/>
        <end position="132"/>
    </location>
</feature>
<organism evidence="3 4">
    <name type="scientific">Dankookia rubra</name>
    <dbReference type="NCBI Taxonomy" id="1442381"/>
    <lineage>
        <taxon>Bacteria</taxon>
        <taxon>Pseudomonadati</taxon>
        <taxon>Pseudomonadota</taxon>
        <taxon>Alphaproteobacteria</taxon>
        <taxon>Acetobacterales</taxon>
        <taxon>Roseomonadaceae</taxon>
        <taxon>Dankookia</taxon>
    </lineage>
</organism>
<evidence type="ECO:0000256" key="2">
    <source>
        <dbReference type="SAM" id="SignalP"/>
    </source>
</evidence>
<name>A0A4R5QKJ1_9PROT</name>
<keyword evidence="2" id="KW-0732">Signal</keyword>
<dbReference type="AlphaFoldDB" id="A0A4R5QKJ1"/>
<dbReference type="EMBL" id="SMSJ01000004">
    <property type="protein sequence ID" value="TDH63736.1"/>
    <property type="molecule type" value="Genomic_DNA"/>
</dbReference>
<evidence type="ECO:0000256" key="1">
    <source>
        <dbReference type="SAM" id="MobiDB-lite"/>
    </source>
</evidence>
<accession>A0A4R5QKJ1</accession>